<dbReference type="InterPro" id="IPR000961">
    <property type="entry name" value="AGC-kinase_C"/>
</dbReference>
<dbReference type="InterPro" id="IPR050236">
    <property type="entry name" value="Ser_Thr_kinase_AGC"/>
</dbReference>
<evidence type="ECO:0000256" key="5">
    <source>
        <dbReference type="ARBA" id="ARBA00022777"/>
    </source>
</evidence>
<comment type="catalytic activity">
    <reaction evidence="8">
        <text>L-seryl-[protein] + ATP = O-phospho-L-seryl-[protein] + ADP + H(+)</text>
        <dbReference type="Rhea" id="RHEA:17989"/>
        <dbReference type="Rhea" id="RHEA-COMP:9863"/>
        <dbReference type="Rhea" id="RHEA-COMP:11604"/>
        <dbReference type="ChEBI" id="CHEBI:15378"/>
        <dbReference type="ChEBI" id="CHEBI:29999"/>
        <dbReference type="ChEBI" id="CHEBI:30616"/>
        <dbReference type="ChEBI" id="CHEBI:83421"/>
        <dbReference type="ChEBI" id="CHEBI:456216"/>
        <dbReference type="EC" id="2.7.11.1"/>
    </reaction>
</comment>
<dbReference type="CDD" id="cd21742">
    <property type="entry name" value="MobB_NDR_LATS-like"/>
    <property type="match status" value="1"/>
</dbReference>
<dbReference type="PROSITE" id="PS50011">
    <property type="entry name" value="PROTEIN_KINASE_DOM"/>
    <property type="match status" value="1"/>
</dbReference>
<dbReference type="SMART" id="SM00220">
    <property type="entry name" value="S_TKc"/>
    <property type="match status" value="1"/>
</dbReference>
<dbReference type="RefSeq" id="XP_033649780.1">
    <property type="nucleotide sequence ID" value="XM_033800444.1"/>
</dbReference>
<dbReference type="Gene3D" id="1.10.510.10">
    <property type="entry name" value="Transferase(Phosphotransferase) domain 1"/>
    <property type="match status" value="2"/>
</dbReference>
<sequence>MLSFVTPKKRKDAHNASPQFLSKGKVRVVEHPGGDCTQNQISPRKPFGLLSNLPSNLGLLSFRGGGVKILSVFRNGKDIPSRPSPPSSFTGGNIVPFRSRSTAPSSIASSGPVPSSAPKSGETHQGGDKRNALLSTGVTAAFGAMSKRVGPDTPHFSRKDGPRIASPSIATVEKAVATKIFLESHFNHLLSTDVTPRSMRRRNMERNLPTLGLSREQQHRRRQEWYANESYNLREMRVLKSRTLARQKMKAVAMSNFEILRVLGKGSFGVVRLVREKSDPTGESTIGACEHWGGYDGPPSIRKHPRFATQKKEKRVYAMKVIRKSDMLRNSQEGHLRAERDFLVASENSRWVVPLIASFQDNHNLYLVMEYQYVAEMILCIEETHKMNWIHRDVKPDNFLISASGHLKISDFGLSFDGHWIHNQTYYNEHRYSLIRQLGLISTVRGDEQDCAEEQEKQESKPTVNLVDRGHTGREQFQPGIGEVNGPVLDWLNRTQRRQLARSVVGTSQYMAPEWSIGIILYEVRQRYARPRSDCSALMPVSFYAMDLIMRLLESKEERLSCKRYRENDQTMLNKALRTRTIWNLHTCQLVFPNDAEDIKRHPFFRNIQWSILHLTRPPFIPRIYGNQPIDKFFDDEADILSGSDHLDSSSLEISRKSQALNEKSFSTTTPVDCASNHPSPVIQVLEKAAGDVKRQEKENRARDKLLRDPQVGRTVLEIRKRGAFIGYTYRRPQSTLAA</sequence>
<evidence type="ECO:0000259" key="11">
    <source>
        <dbReference type="PROSITE" id="PS51285"/>
    </source>
</evidence>
<dbReference type="PANTHER" id="PTHR24356:SF400">
    <property type="entry name" value="SERINE_THREONINE-PROTEIN KINASE CBK1"/>
    <property type="match status" value="1"/>
</dbReference>
<name>A0A6A6J6P2_WESOR</name>
<evidence type="ECO:0000256" key="4">
    <source>
        <dbReference type="ARBA" id="ARBA00022741"/>
    </source>
</evidence>
<dbReference type="Proteomes" id="UP000800097">
    <property type="component" value="Unassembled WGS sequence"/>
</dbReference>
<reference evidence="12" key="1">
    <citation type="journal article" date="2020" name="Stud. Mycol.">
        <title>101 Dothideomycetes genomes: a test case for predicting lifestyles and emergence of pathogens.</title>
        <authorList>
            <person name="Haridas S."/>
            <person name="Albert R."/>
            <person name="Binder M."/>
            <person name="Bloem J."/>
            <person name="Labutti K."/>
            <person name="Salamov A."/>
            <person name="Andreopoulos B."/>
            <person name="Baker S."/>
            <person name="Barry K."/>
            <person name="Bills G."/>
            <person name="Bluhm B."/>
            <person name="Cannon C."/>
            <person name="Castanera R."/>
            <person name="Culley D."/>
            <person name="Daum C."/>
            <person name="Ezra D."/>
            <person name="Gonzalez J."/>
            <person name="Henrissat B."/>
            <person name="Kuo A."/>
            <person name="Liang C."/>
            <person name="Lipzen A."/>
            <person name="Lutzoni F."/>
            <person name="Magnuson J."/>
            <person name="Mondo S."/>
            <person name="Nolan M."/>
            <person name="Ohm R."/>
            <person name="Pangilinan J."/>
            <person name="Park H.-J."/>
            <person name="Ramirez L."/>
            <person name="Alfaro M."/>
            <person name="Sun H."/>
            <person name="Tritt A."/>
            <person name="Yoshinaga Y."/>
            <person name="Zwiers L.-H."/>
            <person name="Turgeon B."/>
            <person name="Goodwin S."/>
            <person name="Spatafora J."/>
            <person name="Crous P."/>
            <person name="Grigoriev I."/>
        </authorList>
    </citation>
    <scope>NUCLEOTIDE SEQUENCE</scope>
    <source>
        <strain evidence="12">CBS 379.55</strain>
    </source>
</reference>
<keyword evidence="2" id="KW-0723">Serine/threonine-protein kinase</keyword>
<dbReference type="InterPro" id="IPR011009">
    <property type="entry name" value="Kinase-like_dom_sf"/>
</dbReference>
<dbReference type="InterPro" id="IPR000719">
    <property type="entry name" value="Prot_kinase_dom"/>
</dbReference>
<dbReference type="SUPFAM" id="SSF56112">
    <property type="entry name" value="Protein kinase-like (PK-like)"/>
    <property type="match status" value="1"/>
</dbReference>
<dbReference type="GO" id="GO:0035556">
    <property type="term" value="P:intracellular signal transduction"/>
    <property type="evidence" value="ECO:0007669"/>
    <property type="project" value="TreeGrafter"/>
</dbReference>
<keyword evidence="6" id="KW-0067">ATP-binding</keyword>
<protein>
    <recommendedName>
        <fullName evidence="1">non-specific serine/threonine protein kinase</fullName>
        <ecNumber evidence="1">2.7.11.1</ecNumber>
    </recommendedName>
</protein>
<evidence type="ECO:0000256" key="2">
    <source>
        <dbReference type="ARBA" id="ARBA00022527"/>
    </source>
</evidence>
<accession>A0A6A6J6P2</accession>
<keyword evidence="3" id="KW-0808">Transferase</keyword>
<dbReference type="PANTHER" id="PTHR24356">
    <property type="entry name" value="SERINE/THREONINE-PROTEIN KINASE"/>
    <property type="match status" value="1"/>
</dbReference>
<evidence type="ECO:0000259" key="10">
    <source>
        <dbReference type="PROSITE" id="PS50011"/>
    </source>
</evidence>
<dbReference type="EMBL" id="ML986524">
    <property type="protein sequence ID" value="KAF2272241.1"/>
    <property type="molecule type" value="Genomic_DNA"/>
</dbReference>
<evidence type="ECO:0000313" key="13">
    <source>
        <dbReference type="Proteomes" id="UP000800097"/>
    </source>
</evidence>
<evidence type="ECO:0000256" key="8">
    <source>
        <dbReference type="ARBA" id="ARBA00048679"/>
    </source>
</evidence>
<organism evidence="12 13">
    <name type="scientific">Westerdykella ornata</name>
    <dbReference type="NCBI Taxonomy" id="318751"/>
    <lineage>
        <taxon>Eukaryota</taxon>
        <taxon>Fungi</taxon>
        <taxon>Dikarya</taxon>
        <taxon>Ascomycota</taxon>
        <taxon>Pezizomycotina</taxon>
        <taxon>Dothideomycetes</taxon>
        <taxon>Pleosporomycetidae</taxon>
        <taxon>Pleosporales</taxon>
        <taxon>Sporormiaceae</taxon>
        <taxon>Westerdykella</taxon>
    </lineage>
</organism>
<feature type="compositionally biased region" description="Basic and acidic residues" evidence="9">
    <location>
        <begin position="121"/>
        <end position="130"/>
    </location>
</feature>
<keyword evidence="13" id="KW-1185">Reference proteome</keyword>
<dbReference type="PROSITE" id="PS51285">
    <property type="entry name" value="AGC_KINASE_CTER"/>
    <property type="match status" value="1"/>
</dbReference>
<evidence type="ECO:0000256" key="7">
    <source>
        <dbReference type="ARBA" id="ARBA00047899"/>
    </source>
</evidence>
<dbReference type="EC" id="2.7.11.1" evidence="1"/>
<feature type="domain" description="Protein kinase" evidence="10">
    <location>
        <begin position="257"/>
        <end position="605"/>
    </location>
</feature>
<evidence type="ECO:0000256" key="3">
    <source>
        <dbReference type="ARBA" id="ARBA00022679"/>
    </source>
</evidence>
<dbReference type="GO" id="GO:0005524">
    <property type="term" value="F:ATP binding"/>
    <property type="evidence" value="ECO:0007669"/>
    <property type="project" value="UniProtKB-KW"/>
</dbReference>
<dbReference type="Pfam" id="PF00069">
    <property type="entry name" value="Pkinase"/>
    <property type="match status" value="1"/>
</dbReference>
<feature type="compositionally biased region" description="Low complexity" evidence="9">
    <location>
        <begin position="98"/>
        <end position="120"/>
    </location>
</feature>
<comment type="catalytic activity">
    <reaction evidence="7">
        <text>L-threonyl-[protein] + ATP = O-phospho-L-threonyl-[protein] + ADP + H(+)</text>
        <dbReference type="Rhea" id="RHEA:46608"/>
        <dbReference type="Rhea" id="RHEA-COMP:11060"/>
        <dbReference type="Rhea" id="RHEA-COMP:11605"/>
        <dbReference type="ChEBI" id="CHEBI:15378"/>
        <dbReference type="ChEBI" id="CHEBI:30013"/>
        <dbReference type="ChEBI" id="CHEBI:30616"/>
        <dbReference type="ChEBI" id="CHEBI:61977"/>
        <dbReference type="ChEBI" id="CHEBI:456216"/>
        <dbReference type="EC" id="2.7.11.1"/>
    </reaction>
</comment>
<proteinExistence type="predicted"/>
<dbReference type="GO" id="GO:0004674">
    <property type="term" value="F:protein serine/threonine kinase activity"/>
    <property type="evidence" value="ECO:0007669"/>
    <property type="project" value="UniProtKB-KW"/>
</dbReference>
<dbReference type="AlphaFoldDB" id="A0A6A6J6P2"/>
<keyword evidence="4" id="KW-0547">Nucleotide-binding</keyword>
<evidence type="ECO:0000256" key="1">
    <source>
        <dbReference type="ARBA" id="ARBA00012513"/>
    </source>
</evidence>
<evidence type="ECO:0000313" key="12">
    <source>
        <dbReference type="EMBL" id="KAF2272241.1"/>
    </source>
</evidence>
<feature type="domain" description="AGC-kinase C-terminal" evidence="11">
    <location>
        <begin position="606"/>
        <end position="739"/>
    </location>
</feature>
<feature type="region of interest" description="Disordered" evidence="9">
    <location>
        <begin position="144"/>
        <end position="164"/>
    </location>
</feature>
<keyword evidence="5 12" id="KW-0418">Kinase</keyword>
<evidence type="ECO:0000256" key="6">
    <source>
        <dbReference type="ARBA" id="ARBA00022840"/>
    </source>
</evidence>
<evidence type="ECO:0000256" key="9">
    <source>
        <dbReference type="SAM" id="MobiDB-lite"/>
    </source>
</evidence>
<dbReference type="Gene3D" id="3.30.200.20">
    <property type="entry name" value="Phosphorylase Kinase, domain 1"/>
    <property type="match status" value="3"/>
</dbReference>
<feature type="region of interest" description="Disordered" evidence="9">
    <location>
        <begin position="76"/>
        <end position="130"/>
    </location>
</feature>
<gene>
    <name evidence="12" type="ORF">EI97DRAFT_453176</name>
</gene>
<dbReference type="GeneID" id="54553619"/>
<dbReference type="OrthoDB" id="3638488at2759"/>
<dbReference type="InterPro" id="IPR059233">
    <property type="entry name" value="MobB_NdrA/B/Cbk1"/>
</dbReference>